<dbReference type="InterPro" id="IPR009057">
    <property type="entry name" value="Homeodomain-like_sf"/>
</dbReference>
<dbReference type="OrthoDB" id="10299231at2759"/>
<dbReference type="InterPro" id="IPR036388">
    <property type="entry name" value="WH-like_DNA-bd_sf"/>
</dbReference>
<dbReference type="Proteomes" id="UP000716291">
    <property type="component" value="Unassembled WGS sequence"/>
</dbReference>
<feature type="region of interest" description="Disordered" evidence="1">
    <location>
        <begin position="15"/>
        <end position="41"/>
    </location>
</feature>
<proteinExistence type="predicted"/>
<reference evidence="2" key="1">
    <citation type="journal article" date="2020" name="Microb. Genom.">
        <title>Genetic diversity of clinical and environmental Mucorales isolates obtained from an investigation of mucormycosis cases among solid organ transplant recipients.</title>
        <authorList>
            <person name="Nguyen M.H."/>
            <person name="Kaul D."/>
            <person name="Muto C."/>
            <person name="Cheng S.J."/>
            <person name="Richter R.A."/>
            <person name="Bruno V.M."/>
            <person name="Liu G."/>
            <person name="Beyhan S."/>
            <person name="Sundermann A.J."/>
            <person name="Mounaud S."/>
            <person name="Pasculle A.W."/>
            <person name="Nierman W.C."/>
            <person name="Driscoll E."/>
            <person name="Cumbie R."/>
            <person name="Clancy C.J."/>
            <person name="Dupont C.L."/>
        </authorList>
    </citation>
    <scope>NUCLEOTIDE SEQUENCE</scope>
    <source>
        <strain evidence="2">GL11</strain>
    </source>
</reference>
<dbReference type="GO" id="GO:0006313">
    <property type="term" value="P:DNA transposition"/>
    <property type="evidence" value="ECO:0007669"/>
    <property type="project" value="InterPro"/>
</dbReference>
<organism evidence="2 3">
    <name type="scientific">Rhizopus oryzae</name>
    <name type="common">Mucormycosis agent</name>
    <name type="synonym">Rhizopus arrhizus var. delemar</name>
    <dbReference type="NCBI Taxonomy" id="64495"/>
    <lineage>
        <taxon>Eukaryota</taxon>
        <taxon>Fungi</taxon>
        <taxon>Fungi incertae sedis</taxon>
        <taxon>Mucoromycota</taxon>
        <taxon>Mucoromycotina</taxon>
        <taxon>Mucoromycetes</taxon>
        <taxon>Mucorales</taxon>
        <taxon>Mucorineae</taxon>
        <taxon>Rhizopodaceae</taxon>
        <taxon>Rhizopus</taxon>
    </lineage>
</organism>
<sequence>MYEVFNTEVSNQVQEPQINTVEEKRAKKKTNRPQYQNYTEKEKDRAIQTYMFTSFSYSKVGEKYGIPVSTLKSWVKAAKEASKKEEALEVDNAIEKQPKKN</sequence>
<evidence type="ECO:0008006" key="4">
    <source>
        <dbReference type="Google" id="ProtNLM"/>
    </source>
</evidence>
<name>A0A9P7BSA5_RHIOR</name>
<dbReference type="InterPro" id="IPR002514">
    <property type="entry name" value="Transposase_8"/>
</dbReference>
<evidence type="ECO:0000313" key="3">
    <source>
        <dbReference type="Proteomes" id="UP000716291"/>
    </source>
</evidence>
<gene>
    <name evidence="2" type="ORF">G6F64_006247</name>
</gene>
<comment type="caution">
    <text evidence="2">The sequence shown here is derived from an EMBL/GenBank/DDBJ whole genome shotgun (WGS) entry which is preliminary data.</text>
</comment>
<dbReference type="SUPFAM" id="SSF46689">
    <property type="entry name" value="Homeodomain-like"/>
    <property type="match status" value="1"/>
</dbReference>
<dbReference type="Pfam" id="PF01527">
    <property type="entry name" value="HTH_Tnp_1"/>
    <property type="match status" value="1"/>
</dbReference>
<dbReference type="GO" id="GO:0004803">
    <property type="term" value="F:transposase activity"/>
    <property type="evidence" value="ECO:0007669"/>
    <property type="project" value="InterPro"/>
</dbReference>
<protein>
    <recommendedName>
        <fullName evidence="4">HTH psq-type domain-containing protein</fullName>
    </recommendedName>
</protein>
<evidence type="ECO:0000313" key="2">
    <source>
        <dbReference type="EMBL" id="KAG1308163.1"/>
    </source>
</evidence>
<dbReference type="Gene3D" id="1.10.10.10">
    <property type="entry name" value="Winged helix-like DNA-binding domain superfamily/Winged helix DNA-binding domain"/>
    <property type="match status" value="1"/>
</dbReference>
<dbReference type="GO" id="GO:0003677">
    <property type="term" value="F:DNA binding"/>
    <property type="evidence" value="ECO:0007669"/>
    <property type="project" value="InterPro"/>
</dbReference>
<accession>A0A9P7BSA5</accession>
<dbReference type="EMBL" id="JAANQT010000819">
    <property type="protein sequence ID" value="KAG1308163.1"/>
    <property type="molecule type" value="Genomic_DNA"/>
</dbReference>
<keyword evidence="3" id="KW-1185">Reference proteome</keyword>
<dbReference type="AlphaFoldDB" id="A0A9P7BSA5"/>
<evidence type="ECO:0000256" key="1">
    <source>
        <dbReference type="SAM" id="MobiDB-lite"/>
    </source>
</evidence>